<evidence type="ECO:0000313" key="1">
    <source>
        <dbReference type="EMBL" id="MFD2185096.1"/>
    </source>
</evidence>
<gene>
    <name evidence="1" type="ORF">ACFSOX_23330</name>
</gene>
<dbReference type="Proteomes" id="UP001597314">
    <property type="component" value="Unassembled WGS sequence"/>
</dbReference>
<accession>A0ABW5ASE4</accession>
<sequence>MSEGDYGSLSGLPDGQLVRLFRERGRDPRFLETLNDELKRRTTDAAIDLQFEVVQARRALSQSAFPGRPQAARSHPDTLQDWLHAFLRARNIGGPDERAFYRYRMTDKEYVQVKSILRDVAQAGRLEKPDYFAGALFVAYCAEWFRRESDTTFLRWDDPAPDIFPSVPYASKQELTNYGLAYWRRKLRRSEHVRKFLLTVALEGGFPVRILADGGRGWLKDYLRAIMRRAIAGRAETADEILAIAEEERGRMRKSYQHDDFVALCSEFAAKLLQLRRKAEAEGAGGIRNSALLDAKYPDWRDELPVYVPAEDEALVAELLTGLLDEKMTGLVTAGVEVKRFLVKRDGEWRPAVQLVADGEIRSEKLPGLTALSRVRAIATGELSNHLAGEVALFEPPAGEQRRWRVRPFFRTAKLLPDFPFAAPVTVTLSSPDSPPQSWTWHRGDAVRSDVLVFEPDEGSTEQQPLLRFVRSGSVSSPAKTLFVLVPDHWMVEPVAEGTETEIEDVPALRRKLARLTSATHFHADEAEAVRFRVEPDADAQERELDLPVLVDTTVVPADGDWDLVATPAKVRIRENGSQPRAPRPGELFVRRPGGRWSPLTASLDAAGLIELSWRDSVADIQIEKRRLALLPVGARIDGTMKDALTGEIRLHGLPGWTATVPTASCAVDASRTDVLAIRFSGRPVYRLPLTLHPPSGTAFDVIVPLVGRDAVVALADGSILPPGRRIDVGALRGAVVVSPGRSIVHLAPKGARSSGIKTIVDGELPLGVLRSSIDEMLATLPGQDDLVELDFLGDTRQPIRISRYRLDRLVHDGDLVRRPESSRASGIAPVARMILDPRHEHALEDTGDGHWRLPERCKGLCLVYARDGIDVVSRPVPIVRPGSPAVHFGRLVSALTILDFEERQRAIVEALSCLGHDDGSTSDVTWLRDAAANLNGLPATAIDALRLLPADAEALLNVLFAARDAGDRGAIWSLQNSLPFLWLALPVRAWATVMTRTCESSVRALKGTLGQRVAMEHAIEWLRDLSADLTALEPAVQAIFDTAGLPAPAAAPVPSLRELTDTYIRDQHHRGGEAPNDIASRLSSAGLKLPSEIGAKSHESFAGLFAPVLLAASARGRLTLQGHEMLLVRRVLREDPTYVSAAWRHLLKFYGSK</sequence>
<dbReference type="RefSeq" id="WP_378480214.1">
    <property type="nucleotide sequence ID" value="NZ_JBHUIW010000052.1"/>
</dbReference>
<protein>
    <submittedName>
        <fullName evidence="1">STY4851/ECs_5259 family protein</fullName>
    </submittedName>
</protein>
<dbReference type="InterPro" id="IPR047879">
    <property type="entry name" value="YjiT"/>
</dbReference>
<dbReference type="EMBL" id="JBHUIW010000052">
    <property type="protein sequence ID" value="MFD2185096.1"/>
    <property type="molecule type" value="Genomic_DNA"/>
</dbReference>
<keyword evidence="2" id="KW-1185">Reference proteome</keyword>
<evidence type="ECO:0000313" key="2">
    <source>
        <dbReference type="Proteomes" id="UP001597314"/>
    </source>
</evidence>
<reference evidence="2" key="1">
    <citation type="journal article" date="2019" name="Int. J. Syst. Evol. Microbiol.">
        <title>The Global Catalogue of Microorganisms (GCM) 10K type strain sequencing project: providing services to taxonomists for standard genome sequencing and annotation.</title>
        <authorList>
            <consortium name="The Broad Institute Genomics Platform"/>
            <consortium name="The Broad Institute Genome Sequencing Center for Infectious Disease"/>
            <person name="Wu L."/>
            <person name="Ma J."/>
        </authorList>
    </citation>
    <scope>NUCLEOTIDE SEQUENCE [LARGE SCALE GENOMIC DNA]</scope>
    <source>
        <strain evidence="2">CGMCC 1.6774</strain>
    </source>
</reference>
<organism evidence="1 2">
    <name type="scientific">Rhodoplanes azumiensis</name>
    <dbReference type="NCBI Taxonomy" id="1897628"/>
    <lineage>
        <taxon>Bacteria</taxon>
        <taxon>Pseudomonadati</taxon>
        <taxon>Pseudomonadota</taxon>
        <taxon>Alphaproteobacteria</taxon>
        <taxon>Hyphomicrobiales</taxon>
        <taxon>Nitrobacteraceae</taxon>
        <taxon>Rhodoplanes</taxon>
    </lineage>
</organism>
<name>A0ABW5ASE4_9BRAD</name>
<dbReference type="NCBIfam" id="NF038336">
    <property type="entry name" value="YjiT_fam"/>
    <property type="match status" value="1"/>
</dbReference>
<comment type="caution">
    <text evidence="1">The sequence shown here is derived from an EMBL/GenBank/DDBJ whole genome shotgun (WGS) entry which is preliminary data.</text>
</comment>
<proteinExistence type="predicted"/>